<dbReference type="PANTHER" id="PTHR30489">
    <property type="entry name" value="LIPOPROTEIN-RELEASING SYSTEM TRANSMEMBRANE PROTEIN LOLE"/>
    <property type="match status" value="1"/>
</dbReference>
<evidence type="ECO:0000256" key="5">
    <source>
        <dbReference type="ARBA" id="ARBA00022989"/>
    </source>
</evidence>
<keyword evidence="6 7" id="KW-0472">Membrane</keyword>
<dbReference type="InterPro" id="IPR025857">
    <property type="entry name" value="MacB_PCD"/>
</dbReference>
<reference evidence="10 11" key="1">
    <citation type="submission" date="2017-02" db="EMBL/GenBank/DDBJ databases">
        <authorList>
            <person name="Peterson S.W."/>
        </authorList>
    </citation>
    <scope>NUCLEOTIDE SEQUENCE [LARGE SCALE GENOMIC DNA]</scope>
    <source>
        <strain evidence="10 11">ATCC BAA-908</strain>
    </source>
</reference>
<evidence type="ECO:0000256" key="1">
    <source>
        <dbReference type="ARBA" id="ARBA00004651"/>
    </source>
</evidence>
<evidence type="ECO:0000313" key="11">
    <source>
        <dbReference type="Proteomes" id="UP000190423"/>
    </source>
</evidence>
<dbReference type="RefSeq" id="WP_078933272.1">
    <property type="nucleotide sequence ID" value="NZ_FUWG01000009.1"/>
</dbReference>
<dbReference type="Pfam" id="PF02687">
    <property type="entry name" value="FtsX"/>
    <property type="match status" value="1"/>
</dbReference>
<comment type="subcellular location">
    <subcellularLocation>
        <location evidence="1">Cell membrane</location>
        <topology evidence="1">Multi-pass membrane protein</topology>
    </subcellularLocation>
</comment>
<accession>A0A1T4KX78</accession>
<evidence type="ECO:0000256" key="6">
    <source>
        <dbReference type="ARBA" id="ARBA00023136"/>
    </source>
</evidence>
<feature type="domain" description="ABC3 transporter permease C-terminal" evidence="8">
    <location>
        <begin position="281"/>
        <end position="429"/>
    </location>
</feature>
<dbReference type="Proteomes" id="UP000190423">
    <property type="component" value="Unassembled WGS sequence"/>
</dbReference>
<dbReference type="Pfam" id="PF12704">
    <property type="entry name" value="MacB_PCD"/>
    <property type="match status" value="1"/>
</dbReference>
<proteinExistence type="inferred from homology"/>
<feature type="transmembrane region" description="Helical" evidence="7">
    <location>
        <begin position="37"/>
        <end position="60"/>
    </location>
</feature>
<dbReference type="GeneID" id="78316658"/>
<keyword evidence="11" id="KW-1185">Reference proteome</keyword>
<dbReference type="PANTHER" id="PTHR30489:SF0">
    <property type="entry name" value="LIPOPROTEIN-RELEASING SYSTEM TRANSMEMBRANE PROTEIN LOLE"/>
    <property type="match status" value="1"/>
</dbReference>
<dbReference type="GO" id="GO:0044874">
    <property type="term" value="P:lipoprotein localization to outer membrane"/>
    <property type="evidence" value="ECO:0007669"/>
    <property type="project" value="TreeGrafter"/>
</dbReference>
<evidence type="ECO:0000256" key="4">
    <source>
        <dbReference type="ARBA" id="ARBA00022692"/>
    </source>
</evidence>
<evidence type="ECO:0000256" key="3">
    <source>
        <dbReference type="ARBA" id="ARBA00022475"/>
    </source>
</evidence>
<dbReference type="AlphaFoldDB" id="A0A1T4KX78"/>
<evidence type="ECO:0000256" key="7">
    <source>
        <dbReference type="SAM" id="Phobius"/>
    </source>
</evidence>
<organism evidence="10 11">
    <name type="scientific">Treponema porcinum</name>
    <dbReference type="NCBI Taxonomy" id="261392"/>
    <lineage>
        <taxon>Bacteria</taxon>
        <taxon>Pseudomonadati</taxon>
        <taxon>Spirochaetota</taxon>
        <taxon>Spirochaetia</taxon>
        <taxon>Spirochaetales</taxon>
        <taxon>Treponemataceae</taxon>
        <taxon>Treponema</taxon>
    </lineage>
</organism>
<keyword evidence="5 7" id="KW-1133">Transmembrane helix</keyword>
<keyword evidence="10" id="KW-0449">Lipoprotein</keyword>
<feature type="domain" description="MacB-like periplasmic core" evidence="9">
    <location>
        <begin position="36"/>
        <end position="224"/>
    </location>
</feature>
<dbReference type="STRING" id="261392.SAMN02745149_01361"/>
<feature type="transmembrane region" description="Helical" evidence="7">
    <location>
        <begin position="334"/>
        <end position="352"/>
    </location>
</feature>
<sequence>MSRKKTFSFRLSYRWIFDVSRRFASVDRKSRSSATSFLAVLVICFGVMSLVTVVSVMNGFQMSFVNAIMELSSFHIRVSNLESQAEADFLDSCADSKEIRCVSPFYESQALLVGNKSKESAGIIRGVDARTCEFDEGFAREIKIVSGSFDLSSADSIVLGSYLAQSLGVTTGNTVNLLALSGGKDVELLSQNRQFKVTGIFECGYYDINQGYAFVSLEAARMYFGEDAPVFYGIKIRRPQNDGFVSAAIKNRFPDAAVQSWREYNRTFFGALRVEKNILMLLVFLIFVVVAVNIYNGMRRLVFERSQEIAALSALGGTSFQIKAIFVVRGFLTGAAGTVIGIVLGIFISLNIRSVFLAVSHCLYWLELFFTSVFSPENAAFVTENQMYAIYASIPARIIPSEVLLISLFGVLSPLLASALASRSVLKLKIAEVLHNE</sequence>
<feature type="transmembrane region" description="Helical" evidence="7">
    <location>
        <begin position="403"/>
        <end position="421"/>
    </location>
</feature>
<dbReference type="OrthoDB" id="356343at2"/>
<keyword evidence="3" id="KW-1003">Cell membrane</keyword>
<keyword evidence="4 7" id="KW-0812">Transmembrane</keyword>
<evidence type="ECO:0000259" key="8">
    <source>
        <dbReference type="Pfam" id="PF02687"/>
    </source>
</evidence>
<gene>
    <name evidence="10" type="ORF">SAMN02745149_01361</name>
</gene>
<feature type="transmembrane region" description="Helical" evidence="7">
    <location>
        <begin position="364"/>
        <end position="383"/>
    </location>
</feature>
<name>A0A1T4KX78_TREPO</name>
<feature type="transmembrane region" description="Helical" evidence="7">
    <location>
        <begin position="278"/>
        <end position="297"/>
    </location>
</feature>
<dbReference type="InterPro" id="IPR003838">
    <property type="entry name" value="ABC3_permease_C"/>
</dbReference>
<evidence type="ECO:0000259" key="9">
    <source>
        <dbReference type="Pfam" id="PF12704"/>
    </source>
</evidence>
<protein>
    <submittedName>
        <fullName evidence="10">Lipoprotein-releasing system permease protein</fullName>
    </submittedName>
</protein>
<comment type="similarity">
    <text evidence="2">Belongs to the ABC-4 integral membrane protein family. LolC/E subfamily.</text>
</comment>
<dbReference type="EMBL" id="FUWG01000009">
    <property type="protein sequence ID" value="SJZ46970.1"/>
    <property type="molecule type" value="Genomic_DNA"/>
</dbReference>
<dbReference type="InterPro" id="IPR051447">
    <property type="entry name" value="Lipoprotein-release_system"/>
</dbReference>
<evidence type="ECO:0000313" key="10">
    <source>
        <dbReference type="EMBL" id="SJZ46970.1"/>
    </source>
</evidence>
<evidence type="ECO:0000256" key="2">
    <source>
        <dbReference type="ARBA" id="ARBA00005236"/>
    </source>
</evidence>
<dbReference type="GO" id="GO:0098797">
    <property type="term" value="C:plasma membrane protein complex"/>
    <property type="evidence" value="ECO:0007669"/>
    <property type="project" value="TreeGrafter"/>
</dbReference>